<dbReference type="AlphaFoldDB" id="A0A0R1U5L1"/>
<reference evidence="3 4" key="1">
    <citation type="journal article" date="2015" name="Genome Announc.">
        <title>Expanding the biotechnology potential of lactobacilli through comparative genomics of 213 strains and associated genera.</title>
        <authorList>
            <person name="Sun Z."/>
            <person name="Harris H.M."/>
            <person name="McCann A."/>
            <person name="Guo C."/>
            <person name="Argimon S."/>
            <person name="Zhang W."/>
            <person name="Yang X."/>
            <person name="Jeffery I.B."/>
            <person name="Cooney J.C."/>
            <person name="Kagawa T.F."/>
            <person name="Liu W."/>
            <person name="Song Y."/>
            <person name="Salvetti E."/>
            <person name="Wrobel A."/>
            <person name="Rasinkangas P."/>
            <person name="Parkhill J."/>
            <person name="Rea M.C."/>
            <person name="O'Sullivan O."/>
            <person name="Ritari J."/>
            <person name="Douillard F.P."/>
            <person name="Paul Ross R."/>
            <person name="Yang R."/>
            <person name="Briner A.E."/>
            <person name="Felis G.E."/>
            <person name="de Vos W.M."/>
            <person name="Barrangou R."/>
            <person name="Klaenhammer T.R."/>
            <person name="Caufield P.W."/>
            <person name="Cui Y."/>
            <person name="Zhang H."/>
            <person name="O'Toole P.W."/>
        </authorList>
    </citation>
    <scope>NUCLEOTIDE SEQUENCE [LARGE SCALE GENOMIC DNA]</scope>
    <source>
        <strain evidence="3 4">DSM 15946</strain>
    </source>
</reference>
<feature type="compositionally biased region" description="Low complexity" evidence="1">
    <location>
        <begin position="240"/>
        <end position="289"/>
    </location>
</feature>
<dbReference type="Gene3D" id="2.170.120.30">
    <property type="match status" value="1"/>
</dbReference>
<dbReference type="InterPro" id="IPR053154">
    <property type="entry name" value="c-di-AMP_regulator"/>
</dbReference>
<evidence type="ECO:0000313" key="4">
    <source>
        <dbReference type="Proteomes" id="UP000050816"/>
    </source>
</evidence>
<dbReference type="PATRIC" id="fig|1423760.3.peg.156"/>
<evidence type="ECO:0000256" key="1">
    <source>
        <dbReference type="SAM" id="MobiDB-lite"/>
    </source>
</evidence>
<dbReference type="PANTHER" id="PTHR37804">
    <property type="entry name" value="CDAA REGULATORY PROTEIN CDAR"/>
    <property type="match status" value="1"/>
</dbReference>
<sequence>MKQQEKGFFNSTWFYRIISLILALVLFMYVNGSKDGFLRQTTRDGNTTALMSNKTVTMKMPLDLTVDSQRYVVSGYPQYVKVKISGPAALVTTTTNTQNFKVYANLRELGSGKHTVKLKTSGLNAELRATINPTTIDVNIQPRTTTVKPVEVRLSAKTVNGNYRVGTPKAALNTVQVTGAKSEVKRVVKVIAMVNVPKDATSDLHRQVTLQAIDRRGRTVNVVVMPSTLNVTVPIDAGKAASETSTSSQAASETSASASSAADPAAADQTQTSKAQTSSSVKASSNSEE</sequence>
<accession>A0A0R1U5L1</accession>
<dbReference type="Gene3D" id="2.170.120.40">
    <property type="entry name" value="YbbR-like domain"/>
    <property type="match status" value="1"/>
</dbReference>
<keyword evidence="2" id="KW-0812">Transmembrane</keyword>
<keyword evidence="2" id="KW-0472">Membrane</keyword>
<comment type="caution">
    <text evidence="3">The sequence shown here is derived from an EMBL/GenBank/DDBJ whole genome shotgun (WGS) entry which is preliminary data.</text>
</comment>
<evidence type="ECO:0000313" key="3">
    <source>
        <dbReference type="EMBL" id="KRL88529.1"/>
    </source>
</evidence>
<dbReference type="Proteomes" id="UP000050816">
    <property type="component" value="Unassembled WGS sequence"/>
</dbReference>
<evidence type="ECO:0000256" key="2">
    <source>
        <dbReference type="SAM" id="Phobius"/>
    </source>
</evidence>
<keyword evidence="2" id="KW-1133">Transmembrane helix</keyword>
<protein>
    <submittedName>
        <fullName evidence="3">YbbR family protein</fullName>
    </submittedName>
</protein>
<proteinExistence type="predicted"/>
<dbReference type="Pfam" id="PF07949">
    <property type="entry name" value="YbbR"/>
    <property type="match status" value="2"/>
</dbReference>
<dbReference type="PANTHER" id="PTHR37804:SF1">
    <property type="entry name" value="CDAA REGULATORY PROTEIN CDAR"/>
    <property type="match status" value="1"/>
</dbReference>
<dbReference type="EMBL" id="AZFK01000076">
    <property type="protein sequence ID" value="KRL88529.1"/>
    <property type="molecule type" value="Genomic_DNA"/>
</dbReference>
<gene>
    <name evidence="3" type="ORF">FC43_GL000141</name>
</gene>
<feature type="transmembrane region" description="Helical" evidence="2">
    <location>
        <begin position="12"/>
        <end position="30"/>
    </location>
</feature>
<dbReference type="InterPro" id="IPR012505">
    <property type="entry name" value="YbbR"/>
</dbReference>
<name>A0A0R1U5L1_9LACO</name>
<organism evidence="3 4">
    <name type="scientific">Limosilactobacillus ingluviei DSM 15946</name>
    <dbReference type="NCBI Taxonomy" id="1423760"/>
    <lineage>
        <taxon>Bacteria</taxon>
        <taxon>Bacillati</taxon>
        <taxon>Bacillota</taxon>
        <taxon>Bacilli</taxon>
        <taxon>Lactobacillales</taxon>
        <taxon>Lactobacillaceae</taxon>
        <taxon>Limosilactobacillus</taxon>
    </lineage>
</organism>
<dbReference type="RefSeq" id="WP_056955255.1">
    <property type="nucleotide sequence ID" value="NZ_AZFK01000076.1"/>
</dbReference>
<feature type="region of interest" description="Disordered" evidence="1">
    <location>
        <begin position="239"/>
        <end position="289"/>
    </location>
</feature>